<dbReference type="Pfam" id="PF19259">
    <property type="entry name" value="Ty3_capsid"/>
    <property type="match status" value="1"/>
</dbReference>
<comment type="caution">
    <text evidence="2">The sequence shown here is derived from an EMBL/GenBank/DDBJ whole genome shotgun (WGS) entry which is preliminary data.</text>
</comment>
<protein>
    <recommendedName>
        <fullName evidence="1">Ty3 transposon capsid-like protein domain-containing protein</fullName>
    </recommendedName>
</protein>
<dbReference type="AlphaFoldDB" id="A0A151K2P6"/>
<reference evidence="2 3" key="1">
    <citation type="submission" date="2015-09" db="EMBL/GenBank/DDBJ databases">
        <title>Trachymyrmex cornetzi WGS genome.</title>
        <authorList>
            <person name="Nygaard S."/>
            <person name="Hu H."/>
            <person name="Boomsma J."/>
            <person name="Zhang G."/>
        </authorList>
    </citation>
    <scope>NUCLEOTIDE SEQUENCE [LARGE SCALE GENOMIC DNA]</scope>
    <source>
        <strain evidence="2">Tcor2-1</strain>
        <tissue evidence="2">Whole body</tissue>
    </source>
</reference>
<name>A0A151K2P6_9HYME</name>
<dbReference type="InterPro" id="IPR045358">
    <property type="entry name" value="Ty3_capsid"/>
</dbReference>
<accession>A0A151K2P6</accession>
<proteinExistence type="predicted"/>
<keyword evidence="3" id="KW-1185">Reference proteome</keyword>
<dbReference type="EMBL" id="LKEY01013804">
    <property type="protein sequence ID" value="KYN50404.1"/>
    <property type="molecule type" value="Genomic_DNA"/>
</dbReference>
<sequence length="157" mass="18880">MVEKFEDLVFHGRKDKQNLMRFIQRFERTADYEGVDDKDRLHYFGKTMRDNAATWFELNEPDSFDEAKEKFLEHFWGEDEQARFRQKMYTSRYHSDKGTTMADYALEYARQAKLLIPPMSETEIIRVIKGHFHIDVSRDTCNDSKQLKGFRKIVNEH</sequence>
<evidence type="ECO:0000313" key="3">
    <source>
        <dbReference type="Proteomes" id="UP000078492"/>
    </source>
</evidence>
<organism evidence="2 3">
    <name type="scientific">Trachymyrmex cornetzi</name>
    <dbReference type="NCBI Taxonomy" id="471704"/>
    <lineage>
        <taxon>Eukaryota</taxon>
        <taxon>Metazoa</taxon>
        <taxon>Ecdysozoa</taxon>
        <taxon>Arthropoda</taxon>
        <taxon>Hexapoda</taxon>
        <taxon>Insecta</taxon>
        <taxon>Pterygota</taxon>
        <taxon>Neoptera</taxon>
        <taxon>Endopterygota</taxon>
        <taxon>Hymenoptera</taxon>
        <taxon>Apocrita</taxon>
        <taxon>Aculeata</taxon>
        <taxon>Formicoidea</taxon>
        <taxon>Formicidae</taxon>
        <taxon>Myrmicinae</taxon>
        <taxon>Trachymyrmex</taxon>
    </lineage>
</organism>
<evidence type="ECO:0000259" key="1">
    <source>
        <dbReference type="Pfam" id="PF19259"/>
    </source>
</evidence>
<feature type="domain" description="Ty3 transposon capsid-like protein" evidence="1">
    <location>
        <begin position="8"/>
        <end position="120"/>
    </location>
</feature>
<dbReference type="Proteomes" id="UP000078492">
    <property type="component" value="Unassembled WGS sequence"/>
</dbReference>
<evidence type="ECO:0000313" key="2">
    <source>
        <dbReference type="EMBL" id="KYN50404.1"/>
    </source>
</evidence>
<dbReference type="STRING" id="471704.A0A151K2P6"/>
<gene>
    <name evidence="2" type="ORF">ALC57_00041</name>
</gene>